<organism evidence="1 2">
    <name type="scientific">Stigmatella erecta</name>
    <dbReference type="NCBI Taxonomy" id="83460"/>
    <lineage>
        <taxon>Bacteria</taxon>
        <taxon>Pseudomonadati</taxon>
        <taxon>Myxococcota</taxon>
        <taxon>Myxococcia</taxon>
        <taxon>Myxococcales</taxon>
        <taxon>Cystobacterineae</taxon>
        <taxon>Archangiaceae</taxon>
        <taxon>Stigmatella</taxon>
    </lineage>
</organism>
<evidence type="ECO:0000313" key="1">
    <source>
        <dbReference type="EMBL" id="SEU08458.1"/>
    </source>
</evidence>
<reference evidence="2" key="1">
    <citation type="submission" date="2016-10" db="EMBL/GenBank/DDBJ databases">
        <authorList>
            <person name="Varghese N."/>
            <person name="Submissions S."/>
        </authorList>
    </citation>
    <scope>NUCLEOTIDE SEQUENCE [LARGE SCALE GENOMIC DNA]</scope>
    <source>
        <strain evidence="2">DSM 16858</strain>
    </source>
</reference>
<evidence type="ECO:0000313" key="2">
    <source>
        <dbReference type="Proteomes" id="UP000199181"/>
    </source>
</evidence>
<sequence>MGWIRTRMGEVVPPVRSFSELARRLRKVRSWPRAERIKESSLAAYLGKFDSGEALEWLRERPGVHEALAEVLEMAQEEVDEQLTALRPGPSGSGFLLRLRDVPTGPIDCRHEPLPPGIPLQVRELTSSLWWYAPSGSGRTLVGQWLEARRLATFIQAPTWAEAELQFPERGAVFIELGSADGAPFELTWPPELKVCVAIDAHPPRPPESEAKRFLPNIPPAFVSQAPRTHAPAQSWREVSNPEVSSWLPALVKWVEKRVTANALDGAECLRWLLGAPQILSMIDNLGTALGFIGLFATFGRKGKDTSPLSRIQRPADMARLFLRMRMQHAEDVEFTQKVLWKRLQELGRSVLEKSEAPWYEAQPLDVWHALTALRPDDADLEWLKKLEHRGLKMNRTELERASEGLPPDAFRTVRALRKLGLLREREASQYVFRPPWVLLSLIDQSVVEVLEGAPPEWGTILLHQEHAVTVFETLLERCRNNDFAFAEKVLAAPDMTSPAWIAALEATFRVLGLALLEGKPVPKPLRLEVLRFQRALVVSGPEGIPLPRVHYAVEYEGQFPLLHRRVWYAALLGLSEALPPNESLSIESWLQGLSAYATRWLLFMPTQRSSTEGKMPQQWLMPLLLLGGRLLDRLALPTSHPASEPLLLQPERLLRFLQRESFSLSELKGSIWWHELDVLLPEYAQRRGEDWDPYARKVWDAWLAGQTFPEFLNPDEAHASIFWDFLPPSAVQRLASKDSRHLLGASDACRFFRNEHWGAFVQTWAAQDDSWWSTSLQALWKRIPEEHVRQAIQMGRPDDNDHAARKELWQRMPEVFCEEIDALFHQGQWDRGLIQARAAPAEHVPRLLASIETALTHSRMTSPEAMVHWLHHTMGQRTRGWRKAWELLERLSPPALI</sequence>
<keyword evidence="2" id="KW-1185">Reference proteome</keyword>
<gene>
    <name evidence="1" type="ORF">SAMN05443639_107197</name>
</gene>
<dbReference type="AlphaFoldDB" id="A0A1I0JGB7"/>
<dbReference type="RefSeq" id="WP_143076077.1">
    <property type="nucleotide sequence ID" value="NZ_FOIJ01000007.1"/>
</dbReference>
<accession>A0A1I0JGB7</accession>
<dbReference type="Proteomes" id="UP000199181">
    <property type="component" value="Unassembled WGS sequence"/>
</dbReference>
<protein>
    <submittedName>
        <fullName evidence="1">Uncharacterized protein</fullName>
    </submittedName>
</protein>
<name>A0A1I0JGB7_9BACT</name>
<proteinExistence type="predicted"/>
<dbReference type="EMBL" id="FOIJ01000007">
    <property type="protein sequence ID" value="SEU08458.1"/>
    <property type="molecule type" value="Genomic_DNA"/>
</dbReference>